<dbReference type="InterPro" id="IPR036962">
    <property type="entry name" value="Glyco_hydro_3_N_sf"/>
</dbReference>
<evidence type="ECO:0000256" key="2">
    <source>
        <dbReference type="ARBA" id="ARBA00022801"/>
    </source>
</evidence>
<dbReference type="Pfam" id="PF00933">
    <property type="entry name" value="Glyco_hydro_3"/>
    <property type="match status" value="1"/>
</dbReference>
<feature type="signal peptide" evidence="4">
    <location>
        <begin position="1"/>
        <end position="18"/>
    </location>
</feature>
<dbReference type="AlphaFoldDB" id="A0AAN9URA7"/>
<dbReference type="GO" id="GO:0008422">
    <property type="term" value="F:beta-glucosidase activity"/>
    <property type="evidence" value="ECO:0007669"/>
    <property type="project" value="TreeGrafter"/>
</dbReference>
<dbReference type="EMBL" id="JAKJXP020000025">
    <property type="protein sequence ID" value="KAK7753879.1"/>
    <property type="molecule type" value="Genomic_DNA"/>
</dbReference>
<organism evidence="6 7">
    <name type="scientific">Diatrype stigma</name>
    <dbReference type="NCBI Taxonomy" id="117547"/>
    <lineage>
        <taxon>Eukaryota</taxon>
        <taxon>Fungi</taxon>
        <taxon>Dikarya</taxon>
        <taxon>Ascomycota</taxon>
        <taxon>Pezizomycotina</taxon>
        <taxon>Sordariomycetes</taxon>
        <taxon>Xylariomycetidae</taxon>
        <taxon>Xylariales</taxon>
        <taxon>Diatrypaceae</taxon>
        <taxon>Diatrype</taxon>
    </lineage>
</organism>
<gene>
    <name evidence="6" type="ORF">SLS62_004245</name>
</gene>
<name>A0AAN9URA7_9PEZI</name>
<keyword evidence="4" id="KW-0732">Signal</keyword>
<reference evidence="6 7" key="1">
    <citation type="submission" date="2024-02" db="EMBL/GenBank/DDBJ databases">
        <title>De novo assembly and annotation of 12 fungi associated with fruit tree decline syndrome in Ontario, Canada.</title>
        <authorList>
            <person name="Sulman M."/>
            <person name="Ellouze W."/>
            <person name="Ilyukhin E."/>
        </authorList>
    </citation>
    <scope>NUCLEOTIDE SEQUENCE [LARGE SCALE GENOMIC DNA]</scope>
    <source>
        <strain evidence="6 7">M11/M66-122</strain>
    </source>
</reference>
<keyword evidence="2" id="KW-0378">Hydrolase</keyword>
<accession>A0AAN9URA7</accession>
<dbReference type="PANTHER" id="PTHR30620:SF117">
    <property type="entry name" value="BETA-1,4-XYLOSIDASE (EUROFUNG)"/>
    <property type="match status" value="1"/>
</dbReference>
<dbReference type="PRINTS" id="PR00133">
    <property type="entry name" value="GLHYDRLASE3"/>
</dbReference>
<keyword evidence="3" id="KW-0325">Glycoprotein</keyword>
<dbReference type="InterPro" id="IPR001764">
    <property type="entry name" value="Glyco_hydro_3_N"/>
</dbReference>
<dbReference type="Gene3D" id="3.20.20.300">
    <property type="entry name" value="Glycoside hydrolase, family 3, N-terminal domain"/>
    <property type="match status" value="1"/>
</dbReference>
<evidence type="ECO:0000256" key="4">
    <source>
        <dbReference type="SAM" id="SignalP"/>
    </source>
</evidence>
<dbReference type="InterPro" id="IPR017853">
    <property type="entry name" value="GH"/>
</dbReference>
<feature type="chain" id="PRO_5042853007" description="Glycoside hydrolase family 3 N-terminal domain-containing protein" evidence="4">
    <location>
        <begin position="19"/>
        <end position="197"/>
    </location>
</feature>
<evidence type="ECO:0000313" key="7">
    <source>
        <dbReference type="Proteomes" id="UP001320420"/>
    </source>
</evidence>
<dbReference type="GO" id="GO:0009251">
    <property type="term" value="P:glucan catabolic process"/>
    <property type="evidence" value="ECO:0007669"/>
    <property type="project" value="TreeGrafter"/>
</dbReference>
<keyword evidence="7" id="KW-1185">Reference proteome</keyword>
<dbReference type="Proteomes" id="UP001320420">
    <property type="component" value="Unassembled WGS sequence"/>
</dbReference>
<dbReference type="InterPro" id="IPR051915">
    <property type="entry name" value="Cellulose_Degrad_GH3"/>
</dbReference>
<feature type="domain" description="Glycoside hydrolase family 3 N-terminal" evidence="5">
    <location>
        <begin position="47"/>
        <end position="197"/>
    </location>
</feature>
<evidence type="ECO:0000256" key="3">
    <source>
        <dbReference type="ARBA" id="ARBA00023180"/>
    </source>
</evidence>
<sequence length="197" mass="21376">MRASISLLASTLGGLVQAAPGNETTPVYKDPNAAVEDRVADLLSRMTIEDKAAQLVQGDIRNWLNDTDGSFNQTGLEWSMAYRAGSFYVGIPIPWTMLSDNVKVAQDYLTKNTTLGIPAWVQSEGIHGFLIPNGTIFNSPIAHASSFNPGLVEKMGSAIAQESRALGVNNIFAPVVDLARELRFGRVEETYGEDPYL</sequence>
<protein>
    <recommendedName>
        <fullName evidence="5">Glycoside hydrolase family 3 N-terminal domain-containing protein</fullName>
    </recommendedName>
</protein>
<comment type="similarity">
    <text evidence="1">Belongs to the glycosyl hydrolase 3 family.</text>
</comment>
<comment type="caution">
    <text evidence="6">The sequence shown here is derived from an EMBL/GenBank/DDBJ whole genome shotgun (WGS) entry which is preliminary data.</text>
</comment>
<evidence type="ECO:0000256" key="1">
    <source>
        <dbReference type="ARBA" id="ARBA00005336"/>
    </source>
</evidence>
<proteinExistence type="inferred from homology"/>
<dbReference type="SUPFAM" id="SSF51445">
    <property type="entry name" value="(Trans)glycosidases"/>
    <property type="match status" value="1"/>
</dbReference>
<dbReference type="PANTHER" id="PTHR30620">
    <property type="entry name" value="PERIPLASMIC BETA-GLUCOSIDASE-RELATED"/>
    <property type="match status" value="1"/>
</dbReference>
<evidence type="ECO:0000259" key="5">
    <source>
        <dbReference type="Pfam" id="PF00933"/>
    </source>
</evidence>
<evidence type="ECO:0000313" key="6">
    <source>
        <dbReference type="EMBL" id="KAK7753879.1"/>
    </source>
</evidence>